<accession>A0A142EP74</accession>
<dbReference type="Proteomes" id="UP000073816">
    <property type="component" value="Chromosome"/>
</dbReference>
<dbReference type="RefSeq" id="WP_067547280.1">
    <property type="nucleotide sequence ID" value="NZ_CP012836.1"/>
</dbReference>
<gene>
    <name evidence="1" type="ORF">AO498_10850</name>
</gene>
<dbReference type="KEGG" id="alm:AO498_10850"/>
<proteinExistence type="predicted"/>
<evidence type="ECO:0000313" key="1">
    <source>
        <dbReference type="EMBL" id="AMQ56929.1"/>
    </source>
</evidence>
<evidence type="ECO:0000313" key="2">
    <source>
        <dbReference type="Proteomes" id="UP000073816"/>
    </source>
</evidence>
<name>A0A142EP74_9BACT</name>
<dbReference type="STRING" id="1727163.AO498_10850"/>
<dbReference type="OrthoDB" id="829523at2"/>
<reference evidence="1 2" key="2">
    <citation type="journal article" date="2016" name="Genome Announc.">
        <title>Complete Genome Sequence of Algoriphagus sp. Strain M8-2, Isolated from a Brackish Lake.</title>
        <authorList>
            <person name="Muraguchi Y."/>
            <person name="Kushimoto K."/>
            <person name="Ohtsubo Y."/>
            <person name="Suzuki T."/>
            <person name="Dohra H."/>
            <person name="Kimbara K."/>
            <person name="Shintani M."/>
        </authorList>
    </citation>
    <scope>NUCLEOTIDE SEQUENCE [LARGE SCALE GENOMIC DNA]</scope>
    <source>
        <strain evidence="1 2">M8-2</strain>
    </source>
</reference>
<organism evidence="1 2">
    <name type="scientific">Algoriphagus sanaruensis</name>
    <dbReference type="NCBI Taxonomy" id="1727163"/>
    <lineage>
        <taxon>Bacteria</taxon>
        <taxon>Pseudomonadati</taxon>
        <taxon>Bacteroidota</taxon>
        <taxon>Cytophagia</taxon>
        <taxon>Cytophagales</taxon>
        <taxon>Cyclobacteriaceae</taxon>
        <taxon>Algoriphagus</taxon>
    </lineage>
</organism>
<dbReference type="AlphaFoldDB" id="A0A142EP74"/>
<keyword evidence="2" id="KW-1185">Reference proteome</keyword>
<reference evidence="2" key="1">
    <citation type="submission" date="2015-09" db="EMBL/GenBank/DDBJ databases">
        <title>Complete sequence of Algoriphagus sp. M8-2.</title>
        <authorList>
            <person name="Shintani M."/>
        </authorList>
    </citation>
    <scope>NUCLEOTIDE SEQUENCE [LARGE SCALE GENOMIC DNA]</scope>
    <source>
        <strain evidence="2">M8-2</strain>
    </source>
</reference>
<protein>
    <submittedName>
        <fullName evidence="1">Uncharacterized protein</fullName>
    </submittedName>
</protein>
<dbReference type="PATRIC" id="fig|1727163.4.peg.2266"/>
<dbReference type="EMBL" id="CP012836">
    <property type="protein sequence ID" value="AMQ56929.1"/>
    <property type="molecule type" value="Genomic_DNA"/>
</dbReference>
<sequence>MSIFTTQQELILHFREHPPQTFSILQVEYPHTSLRAQDWITQQDAVLIQFTHSLLTTQVDLSGVTPYVLLHFDESKQYLGASLSLGTAPGSFGIVAQSQQVLLLPFDSSLPIQKITHFSLNS</sequence>